<sequence>MKVELPLSVPGIITGVLFAFAISMSSYLIPVLLGGWGRAVLPVYVYQQISNQGLWQRGAAFAIVLLLTNLMVVFALIRYYSRVYTKRMLAV</sequence>
<evidence type="ECO:0000256" key="6">
    <source>
        <dbReference type="ARBA" id="ARBA00022989"/>
    </source>
</evidence>
<evidence type="ECO:0000259" key="9">
    <source>
        <dbReference type="PROSITE" id="PS50928"/>
    </source>
</evidence>
<evidence type="ECO:0000313" key="10">
    <source>
        <dbReference type="EMBL" id="GAH53289.1"/>
    </source>
</evidence>
<organism evidence="10">
    <name type="scientific">marine sediment metagenome</name>
    <dbReference type="NCBI Taxonomy" id="412755"/>
    <lineage>
        <taxon>unclassified sequences</taxon>
        <taxon>metagenomes</taxon>
        <taxon>ecological metagenomes</taxon>
    </lineage>
</organism>
<dbReference type="PROSITE" id="PS50928">
    <property type="entry name" value="ABC_TM1"/>
    <property type="match status" value="1"/>
</dbReference>
<proteinExistence type="inferred from homology"/>
<evidence type="ECO:0000256" key="3">
    <source>
        <dbReference type="ARBA" id="ARBA00022448"/>
    </source>
</evidence>
<comment type="subcellular location">
    <subcellularLocation>
        <location evidence="1">Cell membrane</location>
        <topology evidence="1">Multi-pass membrane protein</topology>
    </subcellularLocation>
</comment>
<dbReference type="PANTHER" id="PTHR42929">
    <property type="entry name" value="INNER MEMBRANE ABC TRANSPORTER PERMEASE PROTEIN YDCU-RELATED-RELATED"/>
    <property type="match status" value="1"/>
</dbReference>
<accession>X1HHI2</accession>
<evidence type="ECO:0000256" key="8">
    <source>
        <dbReference type="SAM" id="Phobius"/>
    </source>
</evidence>
<dbReference type="InterPro" id="IPR000515">
    <property type="entry name" value="MetI-like"/>
</dbReference>
<dbReference type="EMBL" id="BARU01020806">
    <property type="protein sequence ID" value="GAH53289.1"/>
    <property type="molecule type" value="Genomic_DNA"/>
</dbReference>
<feature type="transmembrane region" description="Helical" evidence="8">
    <location>
        <begin position="12"/>
        <end position="39"/>
    </location>
</feature>
<name>X1HHI2_9ZZZZ</name>
<keyword evidence="6 8" id="KW-1133">Transmembrane helix</keyword>
<dbReference type="AlphaFoldDB" id="X1HHI2"/>
<evidence type="ECO:0000256" key="5">
    <source>
        <dbReference type="ARBA" id="ARBA00022692"/>
    </source>
</evidence>
<keyword evidence="7 8" id="KW-0472">Membrane</keyword>
<dbReference type="GO" id="GO:0055085">
    <property type="term" value="P:transmembrane transport"/>
    <property type="evidence" value="ECO:0007669"/>
    <property type="project" value="InterPro"/>
</dbReference>
<dbReference type="PANTHER" id="PTHR42929:SF5">
    <property type="entry name" value="ABC TRANSPORTER PERMEASE PROTEIN"/>
    <property type="match status" value="1"/>
</dbReference>
<comment type="caution">
    <text evidence="10">The sequence shown here is derived from an EMBL/GenBank/DDBJ whole genome shotgun (WGS) entry which is preliminary data.</text>
</comment>
<evidence type="ECO:0000256" key="1">
    <source>
        <dbReference type="ARBA" id="ARBA00004651"/>
    </source>
</evidence>
<dbReference type="InterPro" id="IPR035906">
    <property type="entry name" value="MetI-like_sf"/>
</dbReference>
<feature type="domain" description="ABC transmembrane type-1" evidence="9">
    <location>
        <begin position="1"/>
        <end position="76"/>
    </location>
</feature>
<dbReference type="Gene3D" id="1.10.3720.10">
    <property type="entry name" value="MetI-like"/>
    <property type="match status" value="1"/>
</dbReference>
<evidence type="ECO:0000256" key="4">
    <source>
        <dbReference type="ARBA" id="ARBA00022475"/>
    </source>
</evidence>
<dbReference type="SUPFAM" id="SSF161098">
    <property type="entry name" value="MetI-like"/>
    <property type="match status" value="1"/>
</dbReference>
<reference evidence="10" key="1">
    <citation type="journal article" date="2014" name="Front. Microbiol.">
        <title>High frequency of phylogenetically diverse reductive dehalogenase-homologous genes in deep subseafloor sedimentary metagenomes.</title>
        <authorList>
            <person name="Kawai M."/>
            <person name="Futagami T."/>
            <person name="Toyoda A."/>
            <person name="Takaki Y."/>
            <person name="Nishi S."/>
            <person name="Hori S."/>
            <person name="Arai W."/>
            <person name="Tsubouchi T."/>
            <person name="Morono Y."/>
            <person name="Uchiyama I."/>
            <person name="Ito T."/>
            <person name="Fujiyama A."/>
            <person name="Inagaki F."/>
            <person name="Takami H."/>
        </authorList>
    </citation>
    <scope>NUCLEOTIDE SEQUENCE</scope>
    <source>
        <strain evidence="10">Expedition CK06-06</strain>
    </source>
</reference>
<evidence type="ECO:0000256" key="2">
    <source>
        <dbReference type="ARBA" id="ARBA00007069"/>
    </source>
</evidence>
<dbReference type="GO" id="GO:0005886">
    <property type="term" value="C:plasma membrane"/>
    <property type="evidence" value="ECO:0007669"/>
    <property type="project" value="UniProtKB-SubCell"/>
</dbReference>
<keyword evidence="4" id="KW-1003">Cell membrane</keyword>
<evidence type="ECO:0000256" key="7">
    <source>
        <dbReference type="ARBA" id="ARBA00023136"/>
    </source>
</evidence>
<keyword evidence="5 8" id="KW-0812">Transmembrane</keyword>
<gene>
    <name evidence="10" type="ORF">S03H2_34125</name>
</gene>
<protein>
    <recommendedName>
        <fullName evidence="9">ABC transmembrane type-1 domain-containing protein</fullName>
    </recommendedName>
</protein>
<feature type="transmembrane region" description="Helical" evidence="8">
    <location>
        <begin position="59"/>
        <end position="80"/>
    </location>
</feature>
<comment type="similarity">
    <text evidence="2">Belongs to the binding-protein-dependent transport system permease family. CysTW subfamily.</text>
</comment>
<keyword evidence="3" id="KW-0813">Transport</keyword>